<evidence type="ECO:0000313" key="1">
    <source>
        <dbReference type="EMBL" id="KAK3362534.1"/>
    </source>
</evidence>
<accession>A0AAJ0HTH2</accession>
<dbReference type="AlphaFoldDB" id="A0AAJ0HTH2"/>
<gene>
    <name evidence="1" type="ORF">B0T25DRAFT_8161</name>
</gene>
<comment type="caution">
    <text evidence="1">The sequence shown here is derived from an EMBL/GenBank/DDBJ whole genome shotgun (WGS) entry which is preliminary data.</text>
</comment>
<reference evidence="1" key="2">
    <citation type="submission" date="2023-06" db="EMBL/GenBank/DDBJ databases">
        <authorList>
            <consortium name="Lawrence Berkeley National Laboratory"/>
            <person name="Haridas S."/>
            <person name="Hensen N."/>
            <person name="Bonometti L."/>
            <person name="Westerberg I."/>
            <person name="Brannstrom I.O."/>
            <person name="Guillou S."/>
            <person name="Cros-Aarteil S."/>
            <person name="Calhoun S."/>
            <person name="Kuo A."/>
            <person name="Mondo S."/>
            <person name="Pangilinan J."/>
            <person name="Riley R."/>
            <person name="Labutti K."/>
            <person name="Andreopoulos B."/>
            <person name="Lipzen A."/>
            <person name="Chen C."/>
            <person name="Yanf M."/>
            <person name="Daum C."/>
            <person name="Ng V."/>
            <person name="Clum A."/>
            <person name="Steindorff A."/>
            <person name="Ohm R."/>
            <person name="Martin F."/>
            <person name="Silar P."/>
            <person name="Natvig D."/>
            <person name="Lalanne C."/>
            <person name="Gautier V."/>
            <person name="Ament-Velasquez S.L."/>
            <person name="Kruys A."/>
            <person name="Hutchinson M.I."/>
            <person name="Powell A.J."/>
            <person name="Barry K."/>
            <person name="Miller A.N."/>
            <person name="Grigoriev I.V."/>
            <person name="Debuchy R."/>
            <person name="Gladieux P."/>
            <person name="Thoren M.H."/>
            <person name="Johannesson H."/>
        </authorList>
    </citation>
    <scope>NUCLEOTIDE SEQUENCE</scope>
    <source>
        <strain evidence="1">CBS 955.72</strain>
    </source>
</reference>
<evidence type="ECO:0000313" key="2">
    <source>
        <dbReference type="Proteomes" id="UP001275084"/>
    </source>
</evidence>
<name>A0AAJ0HTH2_9PEZI</name>
<sequence>MPSADGQGQERGGILTCVYGVSTVSLPRLAPQGMSAITPKPGSLFLAHKHRMCQSFSHLMKAHPALQPGITITAQKSTRSNLVPGKLPTTPCNFILPKKLGSGGSPSCGVLAAPMRCAVSGLRQRTPDRGRNGMRPHGARCHILHARCPFGVASCASLLMRRKGGMAGAVICRCDSSDGKEASAINENATLFSSLFRHGSGVGHCGSPALGKHCTKQVSQLHYLAARCPAAIALKFLGQEAAPLASGAA</sequence>
<keyword evidence="2" id="KW-1185">Reference proteome</keyword>
<proteinExistence type="predicted"/>
<protein>
    <submittedName>
        <fullName evidence="1">Uncharacterized protein</fullName>
    </submittedName>
</protein>
<organism evidence="1 2">
    <name type="scientific">Lasiosphaeria hispida</name>
    <dbReference type="NCBI Taxonomy" id="260671"/>
    <lineage>
        <taxon>Eukaryota</taxon>
        <taxon>Fungi</taxon>
        <taxon>Dikarya</taxon>
        <taxon>Ascomycota</taxon>
        <taxon>Pezizomycotina</taxon>
        <taxon>Sordariomycetes</taxon>
        <taxon>Sordariomycetidae</taxon>
        <taxon>Sordariales</taxon>
        <taxon>Lasiosphaeriaceae</taxon>
        <taxon>Lasiosphaeria</taxon>
    </lineage>
</organism>
<dbReference type="Proteomes" id="UP001275084">
    <property type="component" value="Unassembled WGS sequence"/>
</dbReference>
<dbReference type="EMBL" id="JAUIQD010000001">
    <property type="protein sequence ID" value="KAK3362534.1"/>
    <property type="molecule type" value="Genomic_DNA"/>
</dbReference>
<reference evidence="1" key="1">
    <citation type="journal article" date="2023" name="Mol. Phylogenet. Evol.">
        <title>Genome-scale phylogeny and comparative genomics of the fungal order Sordariales.</title>
        <authorList>
            <person name="Hensen N."/>
            <person name="Bonometti L."/>
            <person name="Westerberg I."/>
            <person name="Brannstrom I.O."/>
            <person name="Guillou S."/>
            <person name="Cros-Aarteil S."/>
            <person name="Calhoun S."/>
            <person name="Haridas S."/>
            <person name="Kuo A."/>
            <person name="Mondo S."/>
            <person name="Pangilinan J."/>
            <person name="Riley R."/>
            <person name="LaButti K."/>
            <person name="Andreopoulos B."/>
            <person name="Lipzen A."/>
            <person name="Chen C."/>
            <person name="Yan M."/>
            <person name="Daum C."/>
            <person name="Ng V."/>
            <person name="Clum A."/>
            <person name="Steindorff A."/>
            <person name="Ohm R.A."/>
            <person name="Martin F."/>
            <person name="Silar P."/>
            <person name="Natvig D.O."/>
            <person name="Lalanne C."/>
            <person name="Gautier V."/>
            <person name="Ament-Velasquez S.L."/>
            <person name="Kruys A."/>
            <person name="Hutchinson M.I."/>
            <person name="Powell A.J."/>
            <person name="Barry K."/>
            <person name="Miller A.N."/>
            <person name="Grigoriev I.V."/>
            <person name="Debuchy R."/>
            <person name="Gladieux P."/>
            <person name="Hiltunen Thoren M."/>
            <person name="Johannesson H."/>
        </authorList>
    </citation>
    <scope>NUCLEOTIDE SEQUENCE</scope>
    <source>
        <strain evidence="1">CBS 955.72</strain>
    </source>
</reference>